<evidence type="ECO:0000256" key="7">
    <source>
        <dbReference type="RuleBase" id="RU003968"/>
    </source>
</evidence>
<dbReference type="PIRSF" id="PIRSF000137">
    <property type="entry name" value="Alcohol_oxidase"/>
    <property type="match status" value="1"/>
</dbReference>
<dbReference type="Pfam" id="PF05199">
    <property type="entry name" value="GMC_oxred_C"/>
    <property type="match status" value="1"/>
</dbReference>
<sequence>MTDTFDYIVVGSGSAGGTLAARLSEDGRYRILVLEAGGSHKRFLVNMPAGWGAMTYSPTFSWMHTTEPEQYAGGRRMMMPRGKVVGGSSSINGMIYIRGHAQDYEDWVTAGATGWSWPELLPHFVRTEDQQHIRNAWHGQGGPLAASDPPHVHPVSHAMLAAAVQAGLQPVNDFNDGKAQGAGFFQVNLREGRRSSIASNAIEPALRRANLKLVTRAMVQRIVFEGRRATGVEYTLPDGSLQQVKASREVLLCAGALQSPQLLMVSGIGPASQLEALGIEVIADLPGVGENLQDHVSAPLCWKLKAGVRGMNHTFRGLHLAASVFQYLTRRTGPMMSAPAQFGCYLKSTPDLAYNDIQVFGLPMTGEPDTDSKKPPQPDTFDGMTLGPLQGRPFSRGHVRLKSRDMNQHPAITMNYLHDARDRSALLWSFRWLRDMAQQPAMADIIDAEVRPGPQVQSDEQWLTWMQPLLTTAYHPVGTCRMGRADDPMAVCTPDLRVRGIEGLRVIDASVMPNLICGNTNATTVVIGDKGADLVLGRSPLAPLHL</sequence>
<dbReference type="InterPro" id="IPR000172">
    <property type="entry name" value="GMC_OxRdtase_N"/>
</dbReference>
<dbReference type="InterPro" id="IPR036188">
    <property type="entry name" value="FAD/NAD-bd_sf"/>
</dbReference>
<dbReference type="InterPro" id="IPR007867">
    <property type="entry name" value="GMC_OxRtase_C"/>
</dbReference>
<dbReference type="PROSITE" id="PS00624">
    <property type="entry name" value="GMC_OXRED_2"/>
    <property type="match status" value="1"/>
</dbReference>
<comment type="similarity">
    <text evidence="2 7">Belongs to the GMC oxidoreductase family.</text>
</comment>
<dbReference type="AlphaFoldDB" id="A0A5C5PQG2"/>
<feature type="domain" description="Glucose-methanol-choline oxidoreductase N-terminal" evidence="10">
    <location>
        <begin position="255"/>
        <end position="269"/>
    </location>
</feature>
<dbReference type="SUPFAM" id="SSF54373">
    <property type="entry name" value="FAD-linked reductases, C-terminal domain"/>
    <property type="match status" value="1"/>
</dbReference>
<dbReference type="EMBL" id="VFIP01000078">
    <property type="protein sequence ID" value="TWR79730.1"/>
    <property type="molecule type" value="Genomic_DNA"/>
</dbReference>
<evidence type="ECO:0000256" key="3">
    <source>
        <dbReference type="ARBA" id="ARBA00022630"/>
    </source>
</evidence>
<evidence type="ECO:0000256" key="6">
    <source>
        <dbReference type="PIRSR" id="PIRSR000137-2"/>
    </source>
</evidence>
<dbReference type="InterPro" id="IPR012132">
    <property type="entry name" value="GMC_OxRdtase"/>
</dbReference>
<dbReference type="PROSITE" id="PS00623">
    <property type="entry name" value="GMC_OXRED_1"/>
    <property type="match status" value="1"/>
</dbReference>
<comment type="caution">
    <text evidence="11">The sequence shown here is derived from an EMBL/GenBank/DDBJ whole genome shotgun (WGS) entry which is preliminary data.</text>
</comment>
<feature type="region of interest" description="Disordered" evidence="8">
    <location>
        <begin position="366"/>
        <end position="388"/>
    </location>
</feature>
<reference evidence="11 12" key="1">
    <citation type="submission" date="2019-06" db="EMBL/GenBank/DDBJ databases">
        <title>Pseudomonas bimorpha sp. nov. isolated from bovine raw milk and skim milk concentrate.</title>
        <authorList>
            <person name="Hofmann K."/>
            <person name="Huptas C."/>
            <person name="Doll E."/>
            <person name="Scherer S."/>
            <person name="Wenning M."/>
        </authorList>
    </citation>
    <scope>NUCLEOTIDE SEQUENCE [LARGE SCALE GENOMIC DNA]</scope>
    <source>
        <strain evidence="11 12">DSM 108990</strain>
    </source>
</reference>
<dbReference type="RefSeq" id="WP_146427664.1">
    <property type="nucleotide sequence ID" value="NZ_VFIP01000078.1"/>
</dbReference>
<proteinExistence type="inferred from homology"/>
<dbReference type="GO" id="GO:0050660">
    <property type="term" value="F:flavin adenine dinucleotide binding"/>
    <property type="evidence" value="ECO:0007669"/>
    <property type="project" value="InterPro"/>
</dbReference>
<dbReference type="GO" id="GO:0016614">
    <property type="term" value="F:oxidoreductase activity, acting on CH-OH group of donors"/>
    <property type="evidence" value="ECO:0007669"/>
    <property type="project" value="InterPro"/>
</dbReference>
<name>A0A5C5PQG2_9PSED</name>
<comment type="cofactor">
    <cofactor evidence="1 6">
        <name>FAD</name>
        <dbReference type="ChEBI" id="CHEBI:57692"/>
    </cofactor>
</comment>
<keyword evidence="5" id="KW-0560">Oxidoreductase</keyword>
<keyword evidence="3 7" id="KW-0285">Flavoprotein</keyword>
<gene>
    <name evidence="11" type="ORF">FJD37_23035</name>
</gene>
<organism evidence="11 12">
    <name type="scientific">Pseudomonas saxonica</name>
    <dbReference type="NCBI Taxonomy" id="2600598"/>
    <lineage>
        <taxon>Bacteria</taxon>
        <taxon>Pseudomonadati</taxon>
        <taxon>Pseudomonadota</taxon>
        <taxon>Gammaproteobacteria</taxon>
        <taxon>Pseudomonadales</taxon>
        <taxon>Pseudomonadaceae</taxon>
        <taxon>Pseudomonas</taxon>
    </lineage>
</organism>
<dbReference type="Pfam" id="PF00732">
    <property type="entry name" value="GMC_oxred_N"/>
    <property type="match status" value="1"/>
</dbReference>
<dbReference type="SUPFAM" id="SSF51905">
    <property type="entry name" value="FAD/NAD(P)-binding domain"/>
    <property type="match status" value="1"/>
</dbReference>
<dbReference type="Gene3D" id="3.50.50.60">
    <property type="entry name" value="FAD/NAD(P)-binding domain"/>
    <property type="match status" value="1"/>
</dbReference>
<evidence type="ECO:0000256" key="4">
    <source>
        <dbReference type="ARBA" id="ARBA00022827"/>
    </source>
</evidence>
<evidence type="ECO:0000313" key="11">
    <source>
        <dbReference type="EMBL" id="TWR79730.1"/>
    </source>
</evidence>
<evidence type="ECO:0000256" key="5">
    <source>
        <dbReference type="ARBA" id="ARBA00023002"/>
    </source>
</evidence>
<evidence type="ECO:0000256" key="8">
    <source>
        <dbReference type="SAM" id="MobiDB-lite"/>
    </source>
</evidence>
<feature type="binding site" evidence="6">
    <location>
        <position position="219"/>
    </location>
    <ligand>
        <name>FAD</name>
        <dbReference type="ChEBI" id="CHEBI:57692"/>
    </ligand>
</feature>
<feature type="binding site" evidence="6">
    <location>
        <position position="84"/>
    </location>
    <ligand>
        <name>FAD</name>
        <dbReference type="ChEBI" id="CHEBI:57692"/>
    </ligand>
</feature>
<dbReference type="Gene3D" id="3.30.560.10">
    <property type="entry name" value="Glucose Oxidase, domain 3"/>
    <property type="match status" value="1"/>
</dbReference>
<evidence type="ECO:0000256" key="2">
    <source>
        <dbReference type="ARBA" id="ARBA00010790"/>
    </source>
</evidence>
<feature type="domain" description="Glucose-methanol-choline oxidoreductase N-terminal" evidence="9">
    <location>
        <begin position="82"/>
        <end position="105"/>
    </location>
</feature>
<evidence type="ECO:0000313" key="12">
    <source>
        <dbReference type="Proteomes" id="UP000317901"/>
    </source>
</evidence>
<evidence type="ECO:0000259" key="9">
    <source>
        <dbReference type="PROSITE" id="PS00623"/>
    </source>
</evidence>
<evidence type="ECO:0000256" key="1">
    <source>
        <dbReference type="ARBA" id="ARBA00001974"/>
    </source>
</evidence>
<dbReference type="Proteomes" id="UP000317901">
    <property type="component" value="Unassembled WGS sequence"/>
</dbReference>
<protein>
    <submittedName>
        <fullName evidence="11">Glucose-methanol-choline oxidoreductase</fullName>
    </submittedName>
</protein>
<accession>A0A5C5PQG2</accession>
<dbReference type="PANTHER" id="PTHR11552:SF147">
    <property type="entry name" value="CHOLINE DEHYDROGENASE, MITOCHONDRIAL"/>
    <property type="match status" value="1"/>
</dbReference>
<keyword evidence="4 6" id="KW-0274">FAD</keyword>
<dbReference type="OrthoDB" id="9785276at2"/>
<evidence type="ECO:0000259" key="10">
    <source>
        <dbReference type="PROSITE" id="PS00624"/>
    </source>
</evidence>
<dbReference type="PANTHER" id="PTHR11552">
    <property type="entry name" value="GLUCOSE-METHANOL-CHOLINE GMC OXIDOREDUCTASE"/>
    <property type="match status" value="1"/>
</dbReference>